<feature type="region of interest" description="Disordered" evidence="1">
    <location>
        <begin position="207"/>
        <end position="235"/>
    </location>
</feature>
<dbReference type="AlphaFoldDB" id="A0A1H8H4S2"/>
<dbReference type="EMBL" id="FODE01000008">
    <property type="protein sequence ID" value="SEN51253.1"/>
    <property type="molecule type" value="Genomic_DNA"/>
</dbReference>
<evidence type="ECO:0000313" key="2">
    <source>
        <dbReference type="EMBL" id="SEN51253.1"/>
    </source>
</evidence>
<protein>
    <submittedName>
        <fullName evidence="2">Uncharacterized protein</fullName>
    </submittedName>
</protein>
<accession>A0A1H8H4S2</accession>
<dbReference type="Proteomes" id="UP000199054">
    <property type="component" value="Unassembled WGS sequence"/>
</dbReference>
<sequence length="235" mass="26043">MQHGMHYSPRNNSTYRPFPGDEHLVVKFFIDDRKNEKLTRERGYAVYENVEMVSINVPGDKQLTINAPANSSCTMPSGDQVRYCERFPEDYERFQSGQGAAITGLPLKHCPFLSKAEVSMLEAQNIYSVEQLSDMGGAPLRNLGPSGRKWQQQALAFLQTAEGSRDALADAEDKAAMKARIEALEAALERANTGEDDPRVALKDKIEELTGARPKGNPSVETLEKTLSELQPQGV</sequence>
<proteinExistence type="predicted"/>
<name>A0A1H8H4S2_9RHOB</name>
<organism evidence="2 3">
    <name type="scientific">Paracoccus alcaliphilus</name>
    <dbReference type="NCBI Taxonomy" id="34002"/>
    <lineage>
        <taxon>Bacteria</taxon>
        <taxon>Pseudomonadati</taxon>
        <taxon>Pseudomonadota</taxon>
        <taxon>Alphaproteobacteria</taxon>
        <taxon>Rhodobacterales</taxon>
        <taxon>Paracoccaceae</taxon>
        <taxon>Paracoccus</taxon>
    </lineage>
</organism>
<evidence type="ECO:0000313" key="3">
    <source>
        <dbReference type="Proteomes" id="UP000199054"/>
    </source>
</evidence>
<dbReference type="STRING" id="34002.SAMN04489859_1008121"/>
<reference evidence="2 3" key="1">
    <citation type="submission" date="2016-10" db="EMBL/GenBank/DDBJ databases">
        <authorList>
            <person name="de Groot N.N."/>
        </authorList>
    </citation>
    <scope>NUCLEOTIDE SEQUENCE [LARGE SCALE GENOMIC DNA]</scope>
    <source>
        <strain evidence="2 3">DSM 8512</strain>
    </source>
</reference>
<evidence type="ECO:0000256" key="1">
    <source>
        <dbReference type="SAM" id="MobiDB-lite"/>
    </source>
</evidence>
<gene>
    <name evidence="2" type="ORF">SAMN04489859_1008121</name>
</gene>
<keyword evidence="3" id="KW-1185">Reference proteome</keyword>